<gene>
    <name evidence="2" type="ORF">H9Q76_02320</name>
</gene>
<organism evidence="2 3">
    <name type="scientific">Wujia chipingensis</name>
    <dbReference type="NCBI Taxonomy" id="2763670"/>
    <lineage>
        <taxon>Bacteria</taxon>
        <taxon>Bacillati</taxon>
        <taxon>Bacillota</taxon>
        <taxon>Clostridia</taxon>
        <taxon>Lachnospirales</taxon>
        <taxon>Lachnospiraceae</taxon>
        <taxon>Wujia</taxon>
    </lineage>
</organism>
<keyword evidence="3" id="KW-1185">Reference proteome</keyword>
<dbReference type="Pfam" id="PF07195">
    <property type="entry name" value="FliD_C"/>
    <property type="match status" value="1"/>
</dbReference>
<evidence type="ECO:0000313" key="2">
    <source>
        <dbReference type="EMBL" id="QNM00158.1"/>
    </source>
</evidence>
<evidence type="ECO:0000313" key="3">
    <source>
        <dbReference type="Proteomes" id="UP000515819"/>
    </source>
</evidence>
<name>A0A7G9FNM6_9FIRM</name>
<dbReference type="GO" id="GO:0009421">
    <property type="term" value="C:bacterial-type flagellum filament cap"/>
    <property type="evidence" value="ECO:0007669"/>
    <property type="project" value="InterPro"/>
</dbReference>
<dbReference type="KEGG" id="wcp:H9Q76_02320"/>
<dbReference type="GO" id="GO:0007155">
    <property type="term" value="P:cell adhesion"/>
    <property type="evidence" value="ECO:0007669"/>
    <property type="project" value="InterPro"/>
</dbReference>
<dbReference type="InterPro" id="IPR010809">
    <property type="entry name" value="FliD_C"/>
</dbReference>
<dbReference type="EMBL" id="CP060632">
    <property type="protein sequence ID" value="QNM00158.1"/>
    <property type="molecule type" value="Genomic_DNA"/>
</dbReference>
<dbReference type="Proteomes" id="UP000515819">
    <property type="component" value="Chromosome"/>
</dbReference>
<dbReference type="InterPro" id="IPR040026">
    <property type="entry name" value="FliD"/>
</dbReference>
<dbReference type="GO" id="GO:0071973">
    <property type="term" value="P:bacterial-type flagellum-dependent cell motility"/>
    <property type="evidence" value="ECO:0007669"/>
    <property type="project" value="TreeGrafter"/>
</dbReference>
<dbReference type="AlphaFoldDB" id="A0A7G9FNM6"/>
<dbReference type="RefSeq" id="WP_021984633.1">
    <property type="nucleotide sequence ID" value="NZ_CP060632.1"/>
</dbReference>
<dbReference type="PANTHER" id="PTHR30288:SF0">
    <property type="entry name" value="FLAGELLAR HOOK-ASSOCIATED PROTEIN 2"/>
    <property type="match status" value="1"/>
</dbReference>
<protein>
    <recommendedName>
        <fullName evidence="1">Flagellar hook-associated protein 2 C-terminal domain-containing protein</fullName>
    </recommendedName>
</protein>
<feature type="domain" description="Flagellar hook-associated protein 2 C-terminal" evidence="1">
    <location>
        <begin position="237"/>
        <end position="304"/>
    </location>
</feature>
<evidence type="ECO:0000259" key="1">
    <source>
        <dbReference type="Pfam" id="PF07195"/>
    </source>
</evidence>
<proteinExistence type="predicted"/>
<dbReference type="PANTHER" id="PTHR30288">
    <property type="entry name" value="FLAGELLAR CAP/ASSEMBLY PROTEIN FLID"/>
    <property type="match status" value="1"/>
</dbReference>
<sequence length="419" mass="46722">MNISQVYNYLNHDLVPKRRTRTHKASELKAVYNSISKYNQSSPLYLVSLSESRQEHMIDIKEQALTLRDITDQLANPDSELYTKKQIFTDNPDAVSGSFRAHASGELPDHMTLQIDQLANEQVNVGTYLDSDGTALAPGSYSFSMQTIHGNLPFTLSVSGADTNLSLQEQLADQINRRHIDVRASIIKEGNTSALMLASADTGTPETVSSLYFTFDKKQGAEVVDTFGLNQIQTYPENARFYINDLVHSSTSNHISINQVAEFDFHKVTDTPVNVQFTPDKSLLVDQMTNFTDAYNQLVTLSEEGEPTSIGSRNLYHDISGIVTRHEEQLASIGITIGEDHRMQFDVAQANGISYDTLNTLFGENSSLRADIGKTVNRLTLDPLAYIDRLIVTYPNAKEKQTATYTQSVYSGLMYNNYA</sequence>
<reference evidence="2 3" key="1">
    <citation type="submission" date="2020-08" db="EMBL/GenBank/DDBJ databases">
        <authorList>
            <person name="Liu C."/>
            <person name="Sun Q."/>
        </authorList>
    </citation>
    <scope>NUCLEOTIDE SEQUENCE [LARGE SCALE GENOMIC DNA]</scope>
    <source>
        <strain evidence="2 3">NSJ-4</strain>
    </source>
</reference>
<accession>A0A7G9FNM6</accession>